<dbReference type="EMBL" id="JBJURJ010000001">
    <property type="protein sequence ID" value="MFM9327047.1"/>
    <property type="molecule type" value="Genomic_DNA"/>
</dbReference>
<protein>
    <submittedName>
        <fullName evidence="1">General stress protein</fullName>
    </submittedName>
</protein>
<reference evidence="1" key="1">
    <citation type="submission" date="2024-12" db="EMBL/GenBank/DDBJ databases">
        <authorList>
            <person name="Wu N."/>
        </authorList>
    </citation>
    <scope>NUCLEOTIDE SEQUENCE</scope>
    <source>
        <strain evidence="1">P15</strain>
    </source>
</reference>
<keyword evidence="2" id="KW-1185">Reference proteome</keyword>
<dbReference type="Proteomes" id="UP001631969">
    <property type="component" value="Unassembled WGS sequence"/>
</dbReference>
<evidence type="ECO:0000313" key="2">
    <source>
        <dbReference type="Proteomes" id="UP001631969"/>
    </source>
</evidence>
<accession>A0ACC7NVE5</accession>
<sequence length="219" mass="22805">MRHDQTIHGSRHIVGVFETEQAAISAIEDLKSLGYAPDDISVISRRRDDADFIEEATQTKAPEGVATGATAGGVLGGVTGLLAGLGALAIPGIGPLLAAGPIAATLAGAAIGASAGGIVGGLIGMGIPEEQAQLYNDYVEDNKFLVIVESDPAKSQRVFDIFRSYGSLNSDSYAGVNESRSNLVDESAYEAMEYGGADTDTVEAARRDRRDLERPGPRL</sequence>
<organism evidence="1 2">
    <name type="scientific">Paenibacillus mesotrionivorans</name>
    <dbReference type="NCBI Taxonomy" id="3160968"/>
    <lineage>
        <taxon>Bacteria</taxon>
        <taxon>Bacillati</taxon>
        <taxon>Bacillota</taxon>
        <taxon>Bacilli</taxon>
        <taxon>Bacillales</taxon>
        <taxon>Paenibacillaceae</taxon>
        <taxon>Paenibacillus</taxon>
    </lineage>
</organism>
<name>A0ACC7NVE5_9BACL</name>
<evidence type="ECO:0000313" key="1">
    <source>
        <dbReference type="EMBL" id="MFM9327047.1"/>
    </source>
</evidence>
<proteinExistence type="predicted"/>
<gene>
    <name evidence="1" type="ORF">ACI1P1_01925</name>
</gene>
<comment type="caution">
    <text evidence="1">The sequence shown here is derived from an EMBL/GenBank/DDBJ whole genome shotgun (WGS) entry which is preliminary data.</text>
</comment>